<accession>A0A0R2RII9</accession>
<sequence>MHRTTILLPDLVRKAAQGEARARGISLGELIRRKLVEGVKEREAKEPVFFRRESWKGNTPADLSKNHDTYLYGS</sequence>
<evidence type="ECO:0008006" key="3">
    <source>
        <dbReference type="Google" id="ProtNLM"/>
    </source>
</evidence>
<dbReference type="EMBL" id="LIBO01000074">
    <property type="protein sequence ID" value="KRO62455.1"/>
    <property type="molecule type" value="Genomic_DNA"/>
</dbReference>
<proteinExistence type="predicted"/>
<gene>
    <name evidence="1" type="ORF">ABR82_05620</name>
</gene>
<organism evidence="1 2">
    <name type="scientific">Verrucomicrobia subdivision 6 bacterium BACL9 MAG-120507-bin52</name>
    <dbReference type="NCBI Taxonomy" id="1655590"/>
    <lineage>
        <taxon>Bacteria</taxon>
        <taxon>Pseudomonadati</taxon>
        <taxon>Verrucomicrobiota</taxon>
        <taxon>Verrucomicrobiia</taxon>
        <taxon>Verrucomicrobiales</taxon>
        <taxon>Verrucomicrobia subdivision 6</taxon>
    </lineage>
</organism>
<dbReference type="AlphaFoldDB" id="A0A0R2RII9"/>
<evidence type="ECO:0000313" key="2">
    <source>
        <dbReference type="Proteomes" id="UP000051269"/>
    </source>
</evidence>
<reference evidence="1 2" key="1">
    <citation type="submission" date="2015-10" db="EMBL/GenBank/DDBJ databases">
        <title>Metagenome-Assembled Genomes uncover a global brackish microbiome.</title>
        <authorList>
            <person name="Hugerth L.W."/>
            <person name="Larsson J."/>
            <person name="Alneberg J."/>
            <person name="Lindh M.V."/>
            <person name="Legrand C."/>
            <person name="Pinhassi J."/>
            <person name="Andersson A.F."/>
        </authorList>
    </citation>
    <scope>NUCLEOTIDE SEQUENCE [LARGE SCALE GENOMIC DNA]</scope>
    <source>
        <strain evidence="1">BACL18 MAG-120507-bin52</strain>
    </source>
</reference>
<evidence type="ECO:0000313" key="1">
    <source>
        <dbReference type="EMBL" id="KRO62455.1"/>
    </source>
</evidence>
<comment type="caution">
    <text evidence="1">The sequence shown here is derived from an EMBL/GenBank/DDBJ whole genome shotgun (WGS) entry which is preliminary data.</text>
</comment>
<protein>
    <recommendedName>
        <fullName evidence="3">Ribbon-helix-helix protein CopG domain-containing protein</fullName>
    </recommendedName>
</protein>
<dbReference type="Proteomes" id="UP000051269">
    <property type="component" value="Unassembled WGS sequence"/>
</dbReference>
<name>A0A0R2RII9_9BACT</name>